<keyword evidence="2" id="KW-1185">Reference proteome</keyword>
<proteinExistence type="predicted"/>
<protein>
    <recommendedName>
        <fullName evidence="3">EGF-like domain-containing protein</fullName>
    </recommendedName>
</protein>
<evidence type="ECO:0000313" key="1">
    <source>
        <dbReference type="EMBL" id="KAK2094528.1"/>
    </source>
</evidence>
<name>A0ABQ9UBQ6_SAGOE</name>
<gene>
    <name evidence="1" type="ORF">P7K49_028266</name>
</gene>
<dbReference type="CDD" id="cd00055">
    <property type="entry name" value="EGF_Lam"/>
    <property type="match status" value="1"/>
</dbReference>
<comment type="caution">
    <text evidence="1">The sequence shown here is derived from an EMBL/GenBank/DDBJ whole genome shotgun (WGS) entry which is preliminary data.</text>
</comment>
<sequence length="98" mass="10045">MISEVVTVLAAVELCRLPVPRTVSTTPRVSTVNAARRATMAMPSTDPAGPARVLTPTGPGLATDFSSQKASFATGCVVNGGNVQCSCKAGYTGTQCER</sequence>
<organism evidence="1 2">
    <name type="scientific">Saguinus oedipus</name>
    <name type="common">Cotton-top tamarin</name>
    <name type="synonym">Oedipomidas oedipus</name>
    <dbReference type="NCBI Taxonomy" id="9490"/>
    <lineage>
        <taxon>Eukaryota</taxon>
        <taxon>Metazoa</taxon>
        <taxon>Chordata</taxon>
        <taxon>Craniata</taxon>
        <taxon>Vertebrata</taxon>
        <taxon>Euteleostomi</taxon>
        <taxon>Mammalia</taxon>
        <taxon>Eutheria</taxon>
        <taxon>Euarchontoglires</taxon>
        <taxon>Primates</taxon>
        <taxon>Haplorrhini</taxon>
        <taxon>Platyrrhini</taxon>
        <taxon>Cebidae</taxon>
        <taxon>Callitrichinae</taxon>
        <taxon>Saguinus</taxon>
    </lineage>
</organism>
<evidence type="ECO:0008006" key="3">
    <source>
        <dbReference type="Google" id="ProtNLM"/>
    </source>
</evidence>
<dbReference type="InterPro" id="IPR002049">
    <property type="entry name" value="LE_dom"/>
</dbReference>
<dbReference type="EMBL" id="JASSZA010000014">
    <property type="protein sequence ID" value="KAK2094528.1"/>
    <property type="molecule type" value="Genomic_DNA"/>
</dbReference>
<accession>A0ABQ9UBQ6</accession>
<evidence type="ECO:0000313" key="2">
    <source>
        <dbReference type="Proteomes" id="UP001266305"/>
    </source>
</evidence>
<reference evidence="1 2" key="1">
    <citation type="submission" date="2023-05" db="EMBL/GenBank/DDBJ databases">
        <title>B98-5 Cell Line De Novo Hybrid Assembly: An Optical Mapping Approach.</title>
        <authorList>
            <person name="Kananen K."/>
            <person name="Auerbach J.A."/>
            <person name="Kautto E."/>
            <person name="Blachly J.S."/>
        </authorList>
    </citation>
    <scope>NUCLEOTIDE SEQUENCE [LARGE SCALE GENOMIC DNA]</scope>
    <source>
        <strain evidence="1">B95-8</strain>
        <tissue evidence="1">Cell line</tissue>
    </source>
</reference>
<dbReference type="Proteomes" id="UP001266305">
    <property type="component" value="Unassembled WGS sequence"/>
</dbReference>